<dbReference type="PANTHER" id="PTHR46111">
    <property type="entry name" value="RIBOSOMAL RNA SMALL SUBUNIT METHYLTRANSFERASE I"/>
    <property type="match status" value="1"/>
</dbReference>
<dbReference type="KEGG" id="upa:UPA3_0201"/>
<dbReference type="InterPro" id="IPR008189">
    <property type="entry name" value="rRNA_ssu_MeTfrase_I"/>
</dbReference>
<dbReference type="GeneID" id="29672744"/>
<dbReference type="NCBIfam" id="TIGR00096">
    <property type="entry name" value="16S rRNA (cytidine(1402)-2'-O)-methyltransferase"/>
    <property type="match status" value="1"/>
</dbReference>
<dbReference type="Pfam" id="PF00590">
    <property type="entry name" value="TP_methylase"/>
    <property type="match status" value="1"/>
</dbReference>
<dbReference type="RefSeq" id="WP_006688957.1">
    <property type="nucleotide sequence ID" value="NC_010503.1"/>
</dbReference>
<dbReference type="Proteomes" id="UP000002162">
    <property type="component" value="Chromosome"/>
</dbReference>
<dbReference type="SUPFAM" id="SSF53790">
    <property type="entry name" value="Tetrapyrrole methylase"/>
    <property type="match status" value="1"/>
</dbReference>
<evidence type="ECO:0000256" key="2">
    <source>
        <dbReference type="ARBA" id="ARBA00022552"/>
    </source>
</evidence>
<dbReference type="GO" id="GO:0005737">
    <property type="term" value="C:cytoplasm"/>
    <property type="evidence" value="ECO:0007669"/>
    <property type="project" value="UniProtKB-SubCell"/>
</dbReference>
<dbReference type="Gene3D" id="3.30.950.10">
    <property type="entry name" value="Methyltransferase, Cobalt-precorrin-4 Transmethylase, Domain 2"/>
    <property type="match status" value="1"/>
</dbReference>
<evidence type="ECO:0000256" key="1">
    <source>
        <dbReference type="ARBA" id="ARBA00022490"/>
    </source>
</evidence>
<evidence type="ECO:0000256" key="4">
    <source>
        <dbReference type="ARBA" id="ARBA00022679"/>
    </source>
</evidence>
<evidence type="ECO:0000313" key="8">
    <source>
        <dbReference type="EMBL" id="ACA33190.1"/>
    </source>
</evidence>
<dbReference type="InterPro" id="IPR014776">
    <property type="entry name" value="4pyrrole_Mease_sub2"/>
</dbReference>
<reference evidence="8 9" key="1">
    <citation type="submission" date="2008-02" db="EMBL/GenBank/DDBJ databases">
        <title>Genome sequence of Ureaplasma parvum serovar 3.</title>
        <authorList>
            <person name="Methe B.A."/>
            <person name="Glass J."/>
            <person name="Waites K."/>
            <person name="Shrivastava S."/>
        </authorList>
    </citation>
    <scope>NUCLEOTIDE SEQUENCE [LARGE SCALE GENOMIC DNA]</scope>
    <source>
        <strain evidence="9">ATCC 27815 / 27 / NCTC 11736</strain>
    </source>
</reference>
<dbReference type="InterPro" id="IPR014777">
    <property type="entry name" value="4pyrrole_Mease_sub1"/>
</dbReference>
<comment type="subcellular location">
    <subcellularLocation>
        <location evidence="6">Cytoplasm</location>
    </subcellularLocation>
</comment>
<keyword evidence="5 6" id="KW-0949">S-adenosyl-L-methionine</keyword>
<name>A0A2C9DYW2_UREP2</name>
<keyword evidence="4 6" id="KW-0808">Transferase</keyword>
<dbReference type="PROSITE" id="PS01296">
    <property type="entry name" value="RSMI"/>
    <property type="match status" value="1"/>
</dbReference>
<comment type="similarity">
    <text evidence="6">Belongs to the methyltransferase superfamily. RsmI family.</text>
</comment>
<dbReference type="EC" id="2.1.1.198" evidence="6"/>
<feature type="domain" description="Tetrapyrrole methylase" evidence="7">
    <location>
        <begin position="10"/>
        <end position="209"/>
    </location>
</feature>
<dbReference type="PANTHER" id="PTHR46111:SF1">
    <property type="entry name" value="RIBOSOMAL RNA SMALL SUBUNIT METHYLTRANSFERASE I"/>
    <property type="match status" value="1"/>
</dbReference>
<dbReference type="InterPro" id="IPR018063">
    <property type="entry name" value="SAM_MeTrfase_RsmI_CS"/>
</dbReference>
<comment type="function">
    <text evidence="6">Catalyzes the 2'-O-methylation of the ribose of cytidine 1402 (C1402) in 16S rRNA.</text>
</comment>
<organism evidence="8 9">
    <name type="scientific">Ureaplasma parvum serovar 3 (strain ATCC 27815 / 27 / NCTC 11736)</name>
    <dbReference type="NCBI Taxonomy" id="505682"/>
    <lineage>
        <taxon>Bacteria</taxon>
        <taxon>Bacillati</taxon>
        <taxon>Mycoplasmatota</taxon>
        <taxon>Mycoplasmoidales</taxon>
        <taxon>Mycoplasmoidaceae</taxon>
        <taxon>Ureaplasma</taxon>
    </lineage>
</organism>
<evidence type="ECO:0000256" key="6">
    <source>
        <dbReference type="HAMAP-Rule" id="MF_01877"/>
    </source>
</evidence>
<dbReference type="CDD" id="cd11648">
    <property type="entry name" value="RsmI"/>
    <property type="match status" value="1"/>
</dbReference>
<dbReference type="HAMAP" id="MF_01877">
    <property type="entry name" value="16SrRNA_methyltr_I"/>
    <property type="match status" value="1"/>
</dbReference>
<comment type="catalytic activity">
    <reaction evidence="6">
        <text>cytidine(1402) in 16S rRNA + S-adenosyl-L-methionine = 2'-O-methylcytidine(1402) in 16S rRNA + S-adenosyl-L-homocysteine + H(+)</text>
        <dbReference type="Rhea" id="RHEA:42924"/>
        <dbReference type="Rhea" id="RHEA-COMP:10285"/>
        <dbReference type="Rhea" id="RHEA-COMP:10286"/>
        <dbReference type="ChEBI" id="CHEBI:15378"/>
        <dbReference type="ChEBI" id="CHEBI:57856"/>
        <dbReference type="ChEBI" id="CHEBI:59789"/>
        <dbReference type="ChEBI" id="CHEBI:74495"/>
        <dbReference type="ChEBI" id="CHEBI:82748"/>
        <dbReference type="EC" id="2.1.1.198"/>
    </reaction>
</comment>
<dbReference type="AlphaFoldDB" id="A0A2C9DYW2"/>
<proteinExistence type="inferred from homology"/>
<keyword evidence="2 6" id="KW-0698">rRNA processing</keyword>
<evidence type="ECO:0000259" key="7">
    <source>
        <dbReference type="Pfam" id="PF00590"/>
    </source>
</evidence>
<evidence type="ECO:0000256" key="5">
    <source>
        <dbReference type="ARBA" id="ARBA00022691"/>
    </source>
</evidence>
<dbReference type="InterPro" id="IPR035996">
    <property type="entry name" value="4pyrrol_Methylase_sf"/>
</dbReference>
<evidence type="ECO:0000256" key="3">
    <source>
        <dbReference type="ARBA" id="ARBA00022603"/>
    </source>
</evidence>
<dbReference type="InterPro" id="IPR000878">
    <property type="entry name" value="4pyrrol_Mease"/>
</dbReference>
<dbReference type="PIRSF" id="PIRSF005917">
    <property type="entry name" value="MTase_YraL"/>
    <property type="match status" value="1"/>
</dbReference>
<keyword evidence="1 6" id="KW-0963">Cytoplasm</keyword>
<protein>
    <recommendedName>
        <fullName evidence="6">Ribosomal RNA small subunit methyltransferase I</fullName>
        <ecNumber evidence="6">2.1.1.198</ecNumber>
    </recommendedName>
    <alternativeName>
        <fullName evidence="6">16S rRNA 2'-O-ribose C1402 methyltransferase</fullName>
    </alternativeName>
    <alternativeName>
        <fullName evidence="6">rRNA (cytidine-2'-O-)-methyltransferase RsmI</fullName>
    </alternativeName>
</protein>
<dbReference type="HOGENOM" id="CLU_044779_4_0_14"/>
<keyword evidence="3 6" id="KW-0489">Methyltransferase</keyword>
<dbReference type="GO" id="GO:0070677">
    <property type="term" value="F:rRNA (cytosine-2'-O-)-methyltransferase activity"/>
    <property type="evidence" value="ECO:0007669"/>
    <property type="project" value="UniProtKB-UniRule"/>
</dbReference>
<evidence type="ECO:0000313" key="9">
    <source>
        <dbReference type="Proteomes" id="UP000002162"/>
    </source>
</evidence>
<dbReference type="EMBL" id="CP000942">
    <property type="protein sequence ID" value="ACA33190.1"/>
    <property type="molecule type" value="Genomic_DNA"/>
</dbReference>
<dbReference type="Gene3D" id="3.40.1010.10">
    <property type="entry name" value="Cobalt-precorrin-4 Transmethylase, Domain 1"/>
    <property type="match status" value="1"/>
</dbReference>
<gene>
    <name evidence="6" type="primary">rsmI</name>
    <name evidence="8" type="ordered locus">UPA3_0201</name>
</gene>
<accession>A0A2C9DYW2</accession>
<sequence length="279" mass="32263">MKLCDKEYILSVIATPIGNLEEVSERVIKCLNEAYVILCEDTRVTAKLLHLLNIYDYKKLISYHNFNEIQKLNEAINYIKKYPTALVSDAGYPTISDPGYKLINECHQQNIGIQVINGPSSLMHALVASGMCSQDFMFLGFLGKTQKQRVEKLKLYKNLQTTFVIYEAVHRIEKTLMDIYEIWGDILIFIGRELTKKNESHYYGYLSQLPPITEKGEFVIVIDNKINQDVIKNNNINECLIKIRDLMKQNFKLKDACKEVSKSSNFDSKELYKLIINQK</sequence>